<protein>
    <recommendedName>
        <fullName evidence="3">F-box domain-containing protein</fullName>
    </recommendedName>
</protein>
<organism evidence="1 2">
    <name type="scientific">Hortaea werneckii</name>
    <name type="common">Black yeast</name>
    <name type="synonym">Cladosporium werneckii</name>
    <dbReference type="NCBI Taxonomy" id="91943"/>
    <lineage>
        <taxon>Eukaryota</taxon>
        <taxon>Fungi</taxon>
        <taxon>Dikarya</taxon>
        <taxon>Ascomycota</taxon>
        <taxon>Pezizomycotina</taxon>
        <taxon>Dothideomycetes</taxon>
        <taxon>Dothideomycetidae</taxon>
        <taxon>Mycosphaerellales</taxon>
        <taxon>Teratosphaeriaceae</taxon>
        <taxon>Hortaea</taxon>
    </lineage>
</organism>
<reference evidence="1 2" key="1">
    <citation type="journal article" date="2018" name="BMC Genomics">
        <title>Genomic evidence for intraspecific hybridization in a clonal and extremely halotolerant yeast.</title>
        <authorList>
            <person name="Gostincar C."/>
            <person name="Stajich J.E."/>
            <person name="Zupancic J."/>
            <person name="Zalar P."/>
            <person name="Gunde-Cimerman N."/>
        </authorList>
    </citation>
    <scope>NUCLEOTIDE SEQUENCE [LARGE SCALE GENOMIC DNA]</scope>
    <source>
        <strain evidence="1 2">EXF-2788</strain>
    </source>
</reference>
<name>A0A3M7FTY2_HORWE</name>
<dbReference type="AlphaFoldDB" id="A0A3M7FTY2"/>
<dbReference type="VEuPathDB" id="FungiDB:BTJ68_04721"/>
<accession>A0A3M7FTY2</accession>
<dbReference type="OrthoDB" id="5413827at2759"/>
<dbReference type="PANTHER" id="PTHR42085">
    <property type="entry name" value="F-BOX DOMAIN-CONTAINING PROTEIN"/>
    <property type="match status" value="1"/>
</dbReference>
<dbReference type="InterPro" id="IPR038883">
    <property type="entry name" value="AN11006-like"/>
</dbReference>
<evidence type="ECO:0000313" key="1">
    <source>
        <dbReference type="EMBL" id="RMY91811.1"/>
    </source>
</evidence>
<evidence type="ECO:0008006" key="3">
    <source>
        <dbReference type="Google" id="ProtNLM"/>
    </source>
</evidence>
<dbReference type="EMBL" id="QWIR01000036">
    <property type="protein sequence ID" value="RMY91811.1"/>
    <property type="molecule type" value="Genomic_DNA"/>
</dbReference>
<gene>
    <name evidence="1" type="ORF">D0861_02880</name>
</gene>
<comment type="caution">
    <text evidence="1">The sequence shown here is derived from an EMBL/GenBank/DDBJ whole genome shotgun (WGS) entry which is preliminary data.</text>
</comment>
<dbReference type="Proteomes" id="UP000268823">
    <property type="component" value="Unassembled WGS sequence"/>
</dbReference>
<evidence type="ECO:0000313" key="2">
    <source>
        <dbReference type="Proteomes" id="UP000268823"/>
    </source>
</evidence>
<sequence>MEDESTTSGRSHLCNDVQRGENDPPFLKLPAELRNVIYHYAAVNKPPTQLYLSDVNRRSEPEARTSERRPLIISLKPHPHPLALTCRKIYSEFRPIYLVENTFCLSNLTTMENLHVEYIEQFRKMLGPFAKRLKKVNIDYRFHAESTLSGKMERTWVRLTALLHDTNLEMDSNERDVLSIETRAGTSANLCYCGLSHLAKNHSVRASNTKLLDFLEAMFNVVSGHNVRDILKECGRCGGKRRFRRSWWPNAGKARWIAW</sequence>
<dbReference type="PANTHER" id="PTHR42085:SF1">
    <property type="entry name" value="F-BOX DOMAIN-CONTAINING PROTEIN"/>
    <property type="match status" value="1"/>
</dbReference>
<proteinExistence type="predicted"/>